<feature type="compositionally biased region" description="Low complexity" evidence="1">
    <location>
        <begin position="581"/>
        <end position="595"/>
    </location>
</feature>
<feature type="region of interest" description="Disordered" evidence="1">
    <location>
        <begin position="441"/>
        <end position="708"/>
    </location>
</feature>
<feature type="compositionally biased region" description="Low complexity" evidence="1">
    <location>
        <begin position="505"/>
        <end position="536"/>
    </location>
</feature>
<protein>
    <submittedName>
        <fullName evidence="3">Uncharacterized protein</fullName>
    </submittedName>
</protein>
<dbReference type="EMBL" id="JAUCMV010000002">
    <property type="protein sequence ID" value="KAK0414633.1"/>
    <property type="molecule type" value="Genomic_DNA"/>
</dbReference>
<feature type="compositionally biased region" description="Low complexity" evidence="1">
    <location>
        <begin position="277"/>
        <end position="309"/>
    </location>
</feature>
<feature type="compositionally biased region" description="Basic and acidic residues" evidence="1">
    <location>
        <begin position="690"/>
        <end position="699"/>
    </location>
</feature>
<feature type="compositionally biased region" description="Polar residues" evidence="1">
    <location>
        <begin position="441"/>
        <end position="451"/>
    </location>
</feature>
<feature type="transmembrane region" description="Helical" evidence="2">
    <location>
        <begin position="715"/>
        <end position="741"/>
    </location>
</feature>
<accession>A0AA39LYU6</accession>
<keyword evidence="2" id="KW-0812">Transmembrane</keyword>
<comment type="caution">
    <text evidence="3">The sequence shown here is derived from an EMBL/GenBank/DDBJ whole genome shotgun (WGS) entry which is preliminary data.</text>
</comment>
<gene>
    <name evidence="3" type="ORF">QR680_011538</name>
</gene>
<feature type="compositionally biased region" description="Low complexity" evidence="1">
    <location>
        <begin position="614"/>
        <end position="637"/>
    </location>
</feature>
<feature type="compositionally biased region" description="Polar residues" evidence="1">
    <location>
        <begin position="604"/>
        <end position="613"/>
    </location>
</feature>
<dbReference type="AlphaFoldDB" id="A0AA39LYU6"/>
<name>A0AA39LYU6_9BILA</name>
<evidence type="ECO:0000256" key="1">
    <source>
        <dbReference type="SAM" id="MobiDB-lite"/>
    </source>
</evidence>
<organism evidence="3 4">
    <name type="scientific">Steinernema hermaphroditum</name>
    <dbReference type="NCBI Taxonomy" id="289476"/>
    <lineage>
        <taxon>Eukaryota</taxon>
        <taxon>Metazoa</taxon>
        <taxon>Ecdysozoa</taxon>
        <taxon>Nematoda</taxon>
        <taxon>Chromadorea</taxon>
        <taxon>Rhabditida</taxon>
        <taxon>Tylenchina</taxon>
        <taxon>Panagrolaimomorpha</taxon>
        <taxon>Strongyloidoidea</taxon>
        <taxon>Steinernematidae</taxon>
        <taxon>Steinernema</taxon>
    </lineage>
</organism>
<dbReference type="Proteomes" id="UP001175271">
    <property type="component" value="Unassembled WGS sequence"/>
</dbReference>
<reference evidence="3" key="1">
    <citation type="submission" date="2023-06" db="EMBL/GenBank/DDBJ databases">
        <title>Genomic analysis of the entomopathogenic nematode Steinernema hermaphroditum.</title>
        <authorList>
            <person name="Schwarz E.M."/>
            <person name="Heppert J.K."/>
            <person name="Baniya A."/>
            <person name="Schwartz H.T."/>
            <person name="Tan C.-H."/>
            <person name="Antoshechkin I."/>
            <person name="Sternberg P.W."/>
            <person name="Goodrich-Blair H."/>
            <person name="Dillman A.R."/>
        </authorList>
    </citation>
    <scope>NUCLEOTIDE SEQUENCE</scope>
    <source>
        <strain evidence="3">PS9179</strain>
        <tissue evidence="3">Whole animal</tissue>
    </source>
</reference>
<feature type="compositionally biased region" description="Polar residues" evidence="1">
    <location>
        <begin position="472"/>
        <end position="483"/>
    </location>
</feature>
<keyword evidence="4" id="KW-1185">Reference proteome</keyword>
<sequence>MQNETESWKLPSVDGSQCVLANLPGAVCRTHSAHPGLHCELLRGSRQLRRMVTRIVLFVALLSVMVTSNNYCDIRQFNGYSVFFTSCKKIEGQPFEIVDFNNFTTMEDLQEKVQMVKDYSRGKLHHIEWPQYLQDDMVDCIQGQTTLICDEWYNMSGTNKISSRCFPPASPSYWLDDEDKRDLAKCSTRDASGSPLDLLLDGDKIIVDTFEKGSIYLLQEEYLANKPTYYYHSNDGHSDDCIIATLNDMNAHHMPFISVMNTSFKIEHYRTLVGGASAETSTTTRTLEKSTTPSSPPSTNQTTTEESTPADVTSAAEEPATASNEPIPTVVANSTSLPLSTTNVAEPENSTTTSPVHAEITFNVSMTEEAAATSKEPAPVTMANATSSSVLETQMTTVIQREEFTTTLAAPAEVTSNVTATEELSTITIEGEPAPFVKKNSTAAALSTPEITSEAEPKSSTTTSVAPEKITSDNNTTEQPVTSTKEPETPPTTETKQDQAPTSISPSSTLETDTTSSSFPSTTSTAASTTPQDSTTIASVVADVTTIEEPATTRKEPAPAPAPVIVANATSSPGPDDEPDSTTVTSSSTESPSTTETKHDKSKTSATPSTTLQTDATSSSSMTSTPATTLSTNASTTEQPVTTTNEPETPSATQAKQDEATTSSTIEANSMSPAVSTTFQPESTETATEMDQKQPHNPESDAMSTTAEESQGSHALIYGSILGVSIAGAVISLVLLILAYFGVICGHPKPSDIDRVSEKAMMKNYV</sequence>
<keyword evidence="2" id="KW-1133">Transmembrane helix</keyword>
<proteinExistence type="predicted"/>
<keyword evidence="2" id="KW-0472">Membrane</keyword>
<evidence type="ECO:0000313" key="4">
    <source>
        <dbReference type="Proteomes" id="UP001175271"/>
    </source>
</evidence>
<evidence type="ECO:0000256" key="2">
    <source>
        <dbReference type="SAM" id="Phobius"/>
    </source>
</evidence>
<feature type="compositionally biased region" description="Polar residues" evidence="1">
    <location>
        <begin position="638"/>
        <end position="689"/>
    </location>
</feature>
<feature type="region of interest" description="Disordered" evidence="1">
    <location>
        <begin position="277"/>
        <end position="329"/>
    </location>
</feature>
<evidence type="ECO:0000313" key="3">
    <source>
        <dbReference type="EMBL" id="KAK0414633.1"/>
    </source>
</evidence>